<evidence type="ECO:0000256" key="12">
    <source>
        <dbReference type="PIRSR" id="PIRSR627057-2"/>
    </source>
</evidence>
<reference evidence="16 17" key="1">
    <citation type="journal article" date="2004" name="Environ. Microbiol.">
        <title>Phylogeny-function analysis of (meta)genomic libraries: screening for expression of ribosomal RNA genes by large-insert library fluorescent in situ hybridization (LIL-FISH).</title>
        <authorList>
            <person name="Leveau J.H."/>
            <person name="Gerards S."/>
            <person name="de Boer W."/>
            <person name="van Veen J.A."/>
        </authorList>
    </citation>
    <scope>NUCLEOTIDE SEQUENCE [LARGE SCALE GENOMIC DNA]</scope>
    <source>
        <strain evidence="16 17">Ter331</strain>
    </source>
</reference>
<evidence type="ECO:0000256" key="6">
    <source>
        <dbReference type="ARBA" id="ARBA00022824"/>
    </source>
</evidence>
<keyword evidence="6" id="KW-0256">Endoplasmic reticulum</keyword>
<evidence type="ECO:0000256" key="4">
    <source>
        <dbReference type="ARBA" id="ARBA00022723"/>
    </source>
</evidence>
<dbReference type="CDD" id="cd07343">
    <property type="entry name" value="M48A_Zmpste24p_like"/>
    <property type="match status" value="1"/>
</dbReference>
<feature type="domain" description="Peptidase M48" evidence="14">
    <location>
        <begin position="239"/>
        <end position="448"/>
    </location>
</feature>
<keyword evidence="4 12" id="KW-0479">Metal-binding</keyword>
<feature type="transmembrane region" description="Helical" evidence="13">
    <location>
        <begin position="208"/>
        <end position="233"/>
    </location>
</feature>
<keyword evidence="7 12" id="KW-0862">Zinc</keyword>
<dbReference type="KEGG" id="cfu:CFU_3229"/>
<keyword evidence="3 13" id="KW-0812">Transmembrane</keyword>
<dbReference type="EC" id="3.4.-.-" evidence="16"/>
<accession>G0ACU8</accession>
<dbReference type="AlphaFoldDB" id="G0ACU8"/>
<keyword evidence="10 13" id="KW-0472">Membrane</keyword>
<keyword evidence="5 16" id="KW-0378">Hydrolase</keyword>
<reference evidence="16 17" key="4">
    <citation type="journal article" date="2010" name="Environ. Microbiol.">
        <title>The bacterial genus Collimonas: mycophagy, weathering and other adaptive solutions to life in oligotrophic soil environments.</title>
        <authorList>
            <person name="Leveau J.H."/>
            <person name="Uroz S."/>
            <person name="de Boer W."/>
        </authorList>
    </citation>
    <scope>NUCLEOTIDE SEQUENCE [LARGE SCALE GENOMIC DNA]</scope>
    <source>
        <strain evidence="16 17">Ter331</strain>
    </source>
</reference>
<dbReference type="FunFam" id="3.30.2010.10:FF:000002">
    <property type="entry name" value="CAAX prenyl protease"/>
    <property type="match status" value="1"/>
</dbReference>
<evidence type="ECO:0000256" key="1">
    <source>
        <dbReference type="ARBA" id="ARBA00004477"/>
    </source>
</evidence>
<evidence type="ECO:0000259" key="14">
    <source>
        <dbReference type="Pfam" id="PF01435"/>
    </source>
</evidence>
<reference evidence="17" key="6">
    <citation type="submission" date="2011-05" db="EMBL/GenBank/DDBJ databases">
        <title>Complete sequence of Collimonas fungivorans Ter331.</title>
        <authorList>
            <person name="Leveau J.H."/>
        </authorList>
    </citation>
    <scope>NUCLEOTIDE SEQUENCE [LARGE SCALE GENOMIC DNA]</scope>
    <source>
        <strain evidence="17">Ter331</strain>
    </source>
</reference>
<feature type="transmembrane region" description="Helical" evidence="13">
    <location>
        <begin position="96"/>
        <end position="118"/>
    </location>
</feature>
<dbReference type="HOGENOM" id="CLU_025947_1_0_4"/>
<evidence type="ECO:0000256" key="5">
    <source>
        <dbReference type="ARBA" id="ARBA00022801"/>
    </source>
</evidence>
<evidence type="ECO:0000256" key="11">
    <source>
        <dbReference type="PIRSR" id="PIRSR627057-1"/>
    </source>
</evidence>
<evidence type="ECO:0000256" key="3">
    <source>
        <dbReference type="ARBA" id="ARBA00022692"/>
    </source>
</evidence>
<feature type="binding site" evidence="12">
    <location>
        <position position="312"/>
    </location>
    <ligand>
        <name>Zn(2+)</name>
        <dbReference type="ChEBI" id="CHEBI:29105"/>
        <note>catalytic</note>
    </ligand>
</feature>
<evidence type="ECO:0000256" key="13">
    <source>
        <dbReference type="SAM" id="Phobius"/>
    </source>
</evidence>
<evidence type="ECO:0000256" key="9">
    <source>
        <dbReference type="ARBA" id="ARBA00023049"/>
    </source>
</evidence>
<dbReference type="GO" id="GO:0046872">
    <property type="term" value="F:metal ion binding"/>
    <property type="evidence" value="ECO:0007669"/>
    <property type="project" value="UniProtKB-KW"/>
</dbReference>
<evidence type="ECO:0000256" key="8">
    <source>
        <dbReference type="ARBA" id="ARBA00022989"/>
    </source>
</evidence>
<dbReference type="InterPro" id="IPR032456">
    <property type="entry name" value="Peptidase_M48_N"/>
</dbReference>
<keyword evidence="17" id="KW-1185">Reference proteome</keyword>
<reference evidence="16 17" key="5">
    <citation type="journal article" date="2011" name="ISME J.">
        <title>Dual transcriptional profiling of a bacterial/fungal confrontation: Collimonas fungivorans versus Aspergillus niger.</title>
        <authorList>
            <person name="Mela F."/>
            <person name="Fritsche K."/>
            <person name="de Boer W."/>
            <person name="van Veen J.A."/>
            <person name="de Graaff L.H."/>
            <person name="van den Berg M."/>
            <person name="Leveau J.H."/>
        </authorList>
    </citation>
    <scope>NUCLEOTIDE SEQUENCE [LARGE SCALE GENOMIC DNA]</scope>
    <source>
        <strain evidence="16 17">Ter331</strain>
    </source>
</reference>
<sequence>MFSSLYLAKTGPAFVCASHRTAIFSHRDYMSSFAFSVLFVVFLAITLVVRFWLSSRQIRHVLAHRSAVPAEFAEKIPLAAHQRAADYTVAKTKFGLFSMLVSAAVLIGFTLLGGLQWLSSAMFNWAGPGMVYQIGLLVAFALISGLIDLPLDYYKQFVLEARFGFNKMTVKLFFADMLKSSLIGAAIGLPLIWVILQLMAKSGGLWWFYAWLVFSAFQLLMLVLFPTVIAPLFNKFTPLNDDSLRDRIEGLMKRVGFASKGLFVMDGSKRSAHGNAYFSGFGAGKRIVFFDTLLARLAPHEIEAVLAHELGHFKLKHIVKRIVVMFAISLAFLALLGYLKQQLWFYTGLGVNPLLLADLSNNDAMALILFMLALPIFTFLLSPLSSISSRKHEFEADAFAAKHTDANDLVAALVKLYEDNASTLTPDPLHSAFYDSHPPASVRINKLASKLINKPSVAHG</sequence>
<dbReference type="Gene3D" id="3.30.2010.10">
    <property type="entry name" value="Metalloproteases ('zincins'), catalytic domain"/>
    <property type="match status" value="1"/>
</dbReference>
<name>G0ACU8_COLFT</name>
<feature type="transmembrane region" description="Helical" evidence="13">
    <location>
        <begin position="172"/>
        <end position="196"/>
    </location>
</feature>
<reference evidence="16 17" key="3">
    <citation type="journal article" date="2008" name="FEMS Microbiol. Ecol.">
        <title>Identification and characterization of genes underlying chitinolysis in Collimonas fungivorans Ter331.</title>
        <authorList>
            <person name="Fritsche K."/>
            <person name="de Boer W."/>
            <person name="Gerards S."/>
            <person name="van den Berg M."/>
            <person name="van Veen J.A."/>
            <person name="Leveau J.H."/>
        </authorList>
    </citation>
    <scope>NUCLEOTIDE SEQUENCE [LARGE SCALE GENOMIC DNA]</scope>
    <source>
        <strain evidence="16 17">Ter331</strain>
    </source>
</reference>
<dbReference type="EMBL" id="CP002745">
    <property type="protein sequence ID" value="AEK63053.1"/>
    <property type="molecule type" value="Genomic_DNA"/>
</dbReference>
<evidence type="ECO:0000313" key="17">
    <source>
        <dbReference type="Proteomes" id="UP000008392"/>
    </source>
</evidence>
<keyword evidence="2" id="KW-0645">Protease</keyword>
<evidence type="ECO:0000256" key="7">
    <source>
        <dbReference type="ARBA" id="ARBA00022833"/>
    </source>
</evidence>
<dbReference type="GO" id="GO:0004222">
    <property type="term" value="F:metalloendopeptidase activity"/>
    <property type="evidence" value="ECO:0007669"/>
    <property type="project" value="InterPro"/>
</dbReference>
<comment type="subcellular location">
    <subcellularLocation>
        <location evidence="1">Endoplasmic reticulum membrane</location>
        <topology evidence="1">Multi-pass membrane protein</topology>
    </subcellularLocation>
</comment>
<reference evidence="16 17" key="2">
    <citation type="journal article" date="2006" name="J. Microbiol. Methods">
        <title>Genomic flank-sequencing of plasposon insertion sites for rapid identification of functional genes.</title>
        <authorList>
            <person name="Leveau J.H."/>
            <person name="Gerards S."/>
            <person name="Fritsche K."/>
            <person name="Zondag G."/>
            <person name="van Veen J.A."/>
        </authorList>
    </citation>
    <scope>NUCLEOTIDE SEQUENCE [LARGE SCALE GENOMIC DNA]</scope>
    <source>
        <strain evidence="16 17">Ter331</strain>
    </source>
</reference>
<dbReference type="Proteomes" id="UP000008392">
    <property type="component" value="Chromosome"/>
</dbReference>
<feature type="domain" description="CAAX prenyl protease 1 N-terminal" evidence="15">
    <location>
        <begin position="57"/>
        <end position="235"/>
    </location>
</feature>
<feature type="binding site" evidence="12">
    <location>
        <position position="308"/>
    </location>
    <ligand>
        <name>Zn(2+)</name>
        <dbReference type="ChEBI" id="CHEBI:29105"/>
        <note>catalytic</note>
    </ligand>
</feature>
<evidence type="ECO:0000256" key="10">
    <source>
        <dbReference type="ARBA" id="ARBA00023136"/>
    </source>
</evidence>
<keyword evidence="8 13" id="KW-1133">Transmembrane helix</keyword>
<feature type="active site" description="Proton donor" evidence="11">
    <location>
        <position position="397"/>
    </location>
</feature>
<dbReference type="InterPro" id="IPR027057">
    <property type="entry name" value="CAXX_Prtase_1"/>
</dbReference>
<feature type="active site" evidence="11">
    <location>
        <position position="309"/>
    </location>
</feature>
<evidence type="ECO:0000259" key="15">
    <source>
        <dbReference type="Pfam" id="PF16491"/>
    </source>
</evidence>
<dbReference type="InterPro" id="IPR001915">
    <property type="entry name" value="Peptidase_M48"/>
</dbReference>
<dbReference type="eggNOG" id="COG0501">
    <property type="taxonomic scope" value="Bacteria"/>
</dbReference>
<dbReference type="Pfam" id="PF01435">
    <property type="entry name" value="Peptidase_M48"/>
    <property type="match status" value="1"/>
</dbReference>
<evidence type="ECO:0000256" key="2">
    <source>
        <dbReference type="ARBA" id="ARBA00022670"/>
    </source>
</evidence>
<feature type="binding site" evidence="12">
    <location>
        <position position="393"/>
    </location>
    <ligand>
        <name>Zn(2+)</name>
        <dbReference type="ChEBI" id="CHEBI:29105"/>
        <note>catalytic</note>
    </ligand>
</feature>
<dbReference type="STRING" id="1005048.CFU_3229"/>
<feature type="transmembrane region" description="Helical" evidence="13">
    <location>
        <begin position="130"/>
        <end position="151"/>
    </location>
</feature>
<comment type="cofactor">
    <cofactor evidence="12">
        <name>Zn(2+)</name>
        <dbReference type="ChEBI" id="CHEBI:29105"/>
    </cofactor>
    <text evidence="12">Binds 1 zinc ion per subunit.</text>
</comment>
<gene>
    <name evidence="16" type="ordered locus">CFU_3229</name>
</gene>
<keyword evidence="9" id="KW-0482">Metalloprotease</keyword>
<dbReference type="PANTHER" id="PTHR10120">
    <property type="entry name" value="CAAX PRENYL PROTEASE 1"/>
    <property type="match status" value="1"/>
</dbReference>
<evidence type="ECO:0000313" key="16">
    <source>
        <dbReference type="EMBL" id="AEK63053.1"/>
    </source>
</evidence>
<organism evidence="16 17">
    <name type="scientific">Collimonas fungivorans (strain Ter331)</name>
    <dbReference type="NCBI Taxonomy" id="1005048"/>
    <lineage>
        <taxon>Bacteria</taxon>
        <taxon>Pseudomonadati</taxon>
        <taxon>Pseudomonadota</taxon>
        <taxon>Betaproteobacteria</taxon>
        <taxon>Burkholderiales</taxon>
        <taxon>Oxalobacteraceae</taxon>
        <taxon>Collimonas</taxon>
    </lineage>
</organism>
<dbReference type="GO" id="GO:0071586">
    <property type="term" value="P:CAAX-box protein processing"/>
    <property type="evidence" value="ECO:0007669"/>
    <property type="project" value="InterPro"/>
</dbReference>
<feature type="transmembrane region" description="Helical" evidence="13">
    <location>
        <begin position="33"/>
        <end position="53"/>
    </location>
</feature>
<protein>
    <submittedName>
        <fullName evidence="16">Peptidase</fullName>
        <ecNumber evidence="16">3.4.-.-</ecNumber>
    </submittedName>
</protein>
<dbReference type="Pfam" id="PF16491">
    <property type="entry name" value="Peptidase_M48_N"/>
    <property type="match status" value="1"/>
</dbReference>
<proteinExistence type="predicted"/>
<feature type="transmembrane region" description="Helical" evidence="13">
    <location>
        <begin position="322"/>
        <end position="339"/>
    </location>
</feature>
<feature type="transmembrane region" description="Helical" evidence="13">
    <location>
        <begin position="364"/>
        <end position="384"/>
    </location>
</feature>